<accession>A0ABT9ZWI5</accession>
<gene>
    <name evidence="1" type="ORF">J2S74_002967</name>
</gene>
<organism evidence="1 2">
    <name type="scientific">Evansella vedderi</name>
    <dbReference type="NCBI Taxonomy" id="38282"/>
    <lineage>
        <taxon>Bacteria</taxon>
        <taxon>Bacillati</taxon>
        <taxon>Bacillota</taxon>
        <taxon>Bacilli</taxon>
        <taxon>Bacillales</taxon>
        <taxon>Bacillaceae</taxon>
        <taxon>Evansella</taxon>
    </lineage>
</organism>
<dbReference type="Proteomes" id="UP001230005">
    <property type="component" value="Unassembled WGS sequence"/>
</dbReference>
<evidence type="ECO:0000313" key="2">
    <source>
        <dbReference type="Proteomes" id="UP001230005"/>
    </source>
</evidence>
<proteinExistence type="predicted"/>
<name>A0ABT9ZWI5_9BACI</name>
<dbReference type="RefSeq" id="WP_307326573.1">
    <property type="nucleotide sequence ID" value="NZ_JAUSUG010000011.1"/>
</dbReference>
<evidence type="ECO:0000313" key="1">
    <source>
        <dbReference type="EMBL" id="MDQ0255585.1"/>
    </source>
</evidence>
<keyword evidence="2" id="KW-1185">Reference proteome</keyword>
<sequence>MNNVKLARQVAEKIRTKFREQVQRDPQGQLKLFVRGSEVRKTYELETVEMVGVEPPEGKGLKPIAFSNFVELVAMSLKRYKPYDYGHLYINYEATDNGNDFRMSIRAEKETHYN</sequence>
<protein>
    <submittedName>
        <fullName evidence="1">Uncharacterized protein</fullName>
    </submittedName>
</protein>
<reference evidence="1 2" key="1">
    <citation type="submission" date="2023-07" db="EMBL/GenBank/DDBJ databases">
        <title>Genomic Encyclopedia of Type Strains, Phase IV (KMG-IV): sequencing the most valuable type-strain genomes for metagenomic binning, comparative biology and taxonomic classification.</title>
        <authorList>
            <person name="Goeker M."/>
        </authorList>
    </citation>
    <scope>NUCLEOTIDE SEQUENCE [LARGE SCALE GENOMIC DNA]</scope>
    <source>
        <strain evidence="1 2">DSM 9768</strain>
    </source>
</reference>
<dbReference type="EMBL" id="JAUSUG010000011">
    <property type="protein sequence ID" value="MDQ0255585.1"/>
    <property type="molecule type" value="Genomic_DNA"/>
</dbReference>
<comment type="caution">
    <text evidence="1">The sequence shown here is derived from an EMBL/GenBank/DDBJ whole genome shotgun (WGS) entry which is preliminary data.</text>
</comment>